<evidence type="ECO:0000313" key="2">
    <source>
        <dbReference type="EMBL" id="EDR12690.1"/>
    </source>
</evidence>
<dbReference type="InterPro" id="IPR026749">
    <property type="entry name" value="Tmem135"/>
</dbReference>
<dbReference type="PANTHER" id="PTHR12459:SF6">
    <property type="entry name" value="GB|AAD46013.1"/>
    <property type="match status" value="1"/>
</dbReference>
<gene>
    <name evidence="2" type="ORF">LACBIDRAFT_311387</name>
</gene>
<dbReference type="STRING" id="486041.B0CZW4"/>
<feature type="compositionally biased region" description="Low complexity" evidence="1">
    <location>
        <begin position="14"/>
        <end position="30"/>
    </location>
</feature>
<dbReference type="GeneID" id="6072781"/>
<dbReference type="PANTHER" id="PTHR12459">
    <property type="entry name" value="TRANSMEMBRANE PROTEIN 135-RELATED"/>
    <property type="match status" value="1"/>
</dbReference>
<dbReference type="KEGG" id="lbc:LACBIDRAFT_311387"/>
<dbReference type="HOGENOM" id="CLU_016206_1_0_1"/>
<sequence>MSLDRRDSDPPDSPYVSGDSSPSPSMPQSPGEEEREEKEGVHFTPKRAMASFENLVAMANHQERLREARKMVWRDKGQPVVAVETLEACLEHALTGGLRSATLAFNMRACLNLVLALLRIHRVPRDHRFAMIRHAVFGSDTWRFAAMLGTFASIYKFLLNALPILIPSMNLGQSAIEDEDLEEGSTLEVPLQKRKARLSLSARAQMQMSLIRKRTRRWHAALAGGIAGGLAIIWEKHSRRGIIGQQMFVRGLQGSYNAYTTSRNIRVPNGDVLVFALACGQILYGFLLRPDTLPRSYTTWIGQAAKVPAECVRMNHDLVRDGVFDLVDLDKLAQRDDITRFNKSDLLSLRSQFVNIVPGASDTQYFPHYAPCSAVHPALSSCASVPLDRFFAVFKWMLPIYGALHFVPAVLFKRKAFAEDPGKVLVRAGMGSLRSSAFLGVFVVIYQTIYCYKHKLHKLLTLLRTGALPSNILTAPLTRTPQWLIDLLISKASFWLPGFAAGLSLFVEEKRRRGELAMYVLPKGLESIWVMARGKGWVFKTGRWGEVLLTSLGMAMVMSTYQNDPQHLSGFVRRIMYQFIGPN</sequence>
<keyword evidence="3" id="KW-1185">Reference proteome</keyword>
<evidence type="ECO:0000256" key="1">
    <source>
        <dbReference type="SAM" id="MobiDB-lite"/>
    </source>
</evidence>
<dbReference type="AlphaFoldDB" id="B0CZW4"/>
<dbReference type="EMBL" id="DS547094">
    <property type="protein sequence ID" value="EDR12690.1"/>
    <property type="molecule type" value="Genomic_DNA"/>
</dbReference>
<accession>B0CZW4</accession>
<organism evidence="3">
    <name type="scientific">Laccaria bicolor (strain S238N-H82 / ATCC MYA-4686)</name>
    <name type="common">Bicoloured deceiver</name>
    <name type="synonym">Laccaria laccata var. bicolor</name>
    <dbReference type="NCBI Taxonomy" id="486041"/>
    <lineage>
        <taxon>Eukaryota</taxon>
        <taxon>Fungi</taxon>
        <taxon>Dikarya</taxon>
        <taxon>Basidiomycota</taxon>
        <taxon>Agaricomycotina</taxon>
        <taxon>Agaricomycetes</taxon>
        <taxon>Agaricomycetidae</taxon>
        <taxon>Agaricales</taxon>
        <taxon>Agaricineae</taxon>
        <taxon>Hydnangiaceae</taxon>
        <taxon>Laccaria</taxon>
    </lineage>
</organism>
<dbReference type="Proteomes" id="UP000001194">
    <property type="component" value="Unassembled WGS sequence"/>
</dbReference>
<feature type="region of interest" description="Disordered" evidence="1">
    <location>
        <begin position="1"/>
        <end position="42"/>
    </location>
</feature>
<dbReference type="RefSeq" id="XP_001876954.1">
    <property type="nucleotide sequence ID" value="XM_001876919.1"/>
</dbReference>
<dbReference type="OrthoDB" id="291792at2759"/>
<name>B0CZW4_LACBS</name>
<protein>
    <submittedName>
        <fullName evidence="2">Predicted protein</fullName>
    </submittedName>
</protein>
<dbReference type="InParanoid" id="B0CZW4"/>
<reference evidence="2 3" key="1">
    <citation type="journal article" date="2008" name="Nature">
        <title>The genome of Laccaria bicolor provides insights into mycorrhizal symbiosis.</title>
        <authorList>
            <person name="Martin F."/>
            <person name="Aerts A."/>
            <person name="Ahren D."/>
            <person name="Brun A."/>
            <person name="Danchin E.G.J."/>
            <person name="Duchaussoy F."/>
            <person name="Gibon J."/>
            <person name="Kohler A."/>
            <person name="Lindquist E."/>
            <person name="Pereda V."/>
            <person name="Salamov A."/>
            <person name="Shapiro H.J."/>
            <person name="Wuyts J."/>
            <person name="Blaudez D."/>
            <person name="Buee M."/>
            <person name="Brokstein P."/>
            <person name="Canbaeck B."/>
            <person name="Cohen D."/>
            <person name="Courty P.E."/>
            <person name="Coutinho P.M."/>
            <person name="Delaruelle C."/>
            <person name="Detter J.C."/>
            <person name="Deveau A."/>
            <person name="DiFazio S."/>
            <person name="Duplessis S."/>
            <person name="Fraissinet-Tachet L."/>
            <person name="Lucic E."/>
            <person name="Frey-Klett P."/>
            <person name="Fourrey C."/>
            <person name="Feussner I."/>
            <person name="Gay G."/>
            <person name="Grimwood J."/>
            <person name="Hoegger P.J."/>
            <person name="Jain P."/>
            <person name="Kilaru S."/>
            <person name="Labbe J."/>
            <person name="Lin Y.C."/>
            <person name="Legue V."/>
            <person name="Le Tacon F."/>
            <person name="Marmeisse R."/>
            <person name="Melayah D."/>
            <person name="Montanini B."/>
            <person name="Muratet M."/>
            <person name="Nehls U."/>
            <person name="Niculita-Hirzel H."/>
            <person name="Oudot-Le Secq M.P."/>
            <person name="Peter M."/>
            <person name="Quesneville H."/>
            <person name="Rajashekar B."/>
            <person name="Reich M."/>
            <person name="Rouhier N."/>
            <person name="Schmutz J."/>
            <person name="Yin T."/>
            <person name="Chalot M."/>
            <person name="Henrissat B."/>
            <person name="Kuees U."/>
            <person name="Lucas S."/>
            <person name="Van de Peer Y."/>
            <person name="Podila G.K."/>
            <person name="Polle A."/>
            <person name="Pukkila P.J."/>
            <person name="Richardson P.M."/>
            <person name="Rouze P."/>
            <person name="Sanders I.R."/>
            <person name="Stajich J.E."/>
            <person name="Tunlid A."/>
            <person name="Tuskan G."/>
            <person name="Grigoriev I.V."/>
        </authorList>
    </citation>
    <scope>NUCLEOTIDE SEQUENCE [LARGE SCALE GENOMIC DNA]</scope>
    <source>
        <strain evidence="3">S238N-H82 / ATCC MYA-4686</strain>
    </source>
</reference>
<proteinExistence type="predicted"/>
<evidence type="ECO:0000313" key="3">
    <source>
        <dbReference type="Proteomes" id="UP000001194"/>
    </source>
</evidence>